<evidence type="ECO:0000313" key="3">
    <source>
        <dbReference type="EMBL" id="CDQ09815.1"/>
    </source>
</evidence>
<dbReference type="SUPFAM" id="SSF53850">
    <property type="entry name" value="Periplasmic binding protein-like II"/>
    <property type="match status" value="1"/>
</dbReference>
<sequence>MLRLSLCMVTAISVIAASPAFSKTITISIGYQSMCTDTYPAGTVLKGLDLLQKYLPHTGKYAGVKYHIIWRDYGSGAPITNMMMAGKLDFGTMGDYPLIVNGAKFQQTSTERTYLITMTGYNLDGAGNGIVVPISSKITNVKELEGKTISTPVGSSAWGMLYEMAADNHIPFSSFHVVNQSPMAGIAAITANKIPAHADFCPISEDMEYKKVGRMIYNGEETHVPYLHGAVVTASFAKKYPEIVVAYDKAVIEADQWITNNPYNASKTIAKWTMMPKEVLYLYFSHGGYLTMDPAITPKWVKTLQYDHTILAKNASIPALDFKDWVNPKYQETAYKQLGLKYSAASTGAYNPKNNIALPPEIWVQGSGIQKYKSVRLMLIAAKADIESHKKIDATYVYDHTTGLKLFGNYAYYTKNGNNYTAYMTEAGAKNDAHGSPVYSYKQILSAA</sequence>
<name>A0A060UMX1_9PROT</name>
<feature type="chain" id="PRO_5001592360" evidence="1">
    <location>
        <begin position="23"/>
        <end position="448"/>
    </location>
</feature>
<evidence type="ECO:0000313" key="4">
    <source>
        <dbReference type="EMBL" id="SMH66372.1"/>
    </source>
</evidence>
<dbReference type="PANTHER" id="PTHR30024:SF45">
    <property type="entry name" value="ABC TRANSPORTER SUBSTRATE-BINDING PROTEIN"/>
    <property type="match status" value="1"/>
</dbReference>
<evidence type="ECO:0000256" key="1">
    <source>
        <dbReference type="SAM" id="SignalP"/>
    </source>
</evidence>
<accession>A0A060UMX1</accession>
<feature type="domain" description="SsuA/THI5-like" evidence="2">
    <location>
        <begin position="122"/>
        <end position="265"/>
    </location>
</feature>
<dbReference type="EMBL" id="LT841305">
    <property type="protein sequence ID" value="SMH66372.1"/>
    <property type="molecule type" value="Genomic_DNA"/>
</dbReference>
<dbReference type="Proteomes" id="UP000193925">
    <property type="component" value="Chromosome AFERRI"/>
</dbReference>
<dbReference type="RefSeq" id="WP_035192045.1">
    <property type="nucleotide sequence ID" value="NZ_CCCS020000023.1"/>
</dbReference>
<dbReference type="EMBL" id="CCCS020000023">
    <property type="protein sequence ID" value="CDQ09815.1"/>
    <property type="molecule type" value="Genomic_DNA"/>
</dbReference>
<reference evidence="3" key="2">
    <citation type="submission" date="2014-07" db="EMBL/GenBank/DDBJ databases">
        <title>Initial genome analysis of the psychrotolerant acidophile Acidithiobacillus ferrivorans CF27: insights into iron and sulfur oxidation pathways and into biofilm formation.</title>
        <authorList>
            <person name="Talla E."/>
            <person name="Hedrich S."/>
            <person name="Mangenot S."/>
            <person name="Ji B."/>
            <person name="Johnson D.B."/>
            <person name="Barbe V."/>
            <person name="Bonnefoy V."/>
        </authorList>
    </citation>
    <scope>NUCLEOTIDE SEQUENCE [LARGE SCALE GENOMIC DNA]</scope>
    <source>
        <strain evidence="3">CF27</strain>
    </source>
</reference>
<proteinExistence type="predicted"/>
<evidence type="ECO:0000259" key="2">
    <source>
        <dbReference type="Pfam" id="PF09084"/>
    </source>
</evidence>
<keyword evidence="5" id="KW-1185">Reference proteome</keyword>
<dbReference type="AlphaFoldDB" id="A0A060UMX1"/>
<gene>
    <name evidence="4" type="ORF">AFERRI_30102</name>
    <name evidence="3" type="ORF">AFERRI_30461</name>
</gene>
<dbReference type="Pfam" id="PF09084">
    <property type="entry name" value="NMT1"/>
    <property type="match status" value="1"/>
</dbReference>
<reference evidence="3" key="1">
    <citation type="submission" date="2014-03" db="EMBL/GenBank/DDBJ databases">
        <authorList>
            <person name="Genoscope - CEA"/>
        </authorList>
    </citation>
    <scope>NUCLEOTIDE SEQUENCE [LARGE SCALE GENOMIC DNA]</scope>
    <source>
        <strain evidence="3">CF27</strain>
    </source>
</reference>
<organism evidence="3">
    <name type="scientific">Acidithiobacillus ferrivorans</name>
    <dbReference type="NCBI Taxonomy" id="160808"/>
    <lineage>
        <taxon>Bacteria</taxon>
        <taxon>Pseudomonadati</taxon>
        <taxon>Pseudomonadota</taxon>
        <taxon>Acidithiobacillia</taxon>
        <taxon>Acidithiobacillales</taxon>
        <taxon>Acidithiobacillaceae</taxon>
        <taxon>Acidithiobacillus</taxon>
    </lineage>
</organism>
<dbReference type="InterPro" id="IPR015168">
    <property type="entry name" value="SsuA/THI5"/>
</dbReference>
<dbReference type="PANTHER" id="PTHR30024">
    <property type="entry name" value="ALIPHATIC SULFONATES-BINDING PROTEIN-RELATED"/>
    <property type="match status" value="1"/>
</dbReference>
<evidence type="ECO:0000313" key="5">
    <source>
        <dbReference type="Proteomes" id="UP000193925"/>
    </source>
</evidence>
<dbReference type="Gene3D" id="3.40.190.10">
    <property type="entry name" value="Periplasmic binding protein-like II"/>
    <property type="match status" value="3"/>
</dbReference>
<protein>
    <submittedName>
        <fullName evidence="3">ABC transporter sulfonate/nitrate transport system substrate-binding protein</fullName>
    </submittedName>
</protein>
<feature type="signal peptide" evidence="1">
    <location>
        <begin position="1"/>
        <end position="22"/>
    </location>
</feature>
<reference evidence="4 5" key="3">
    <citation type="submission" date="2017-03" db="EMBL/GenBank/DDBJ databases">
        <authorList>
            <person name="Regsiter A."/>
            <person name="William W."/>
        </authorList>
    </citation>
    <scope>NUCLEOTIDE SEQUENCE [LARGE SCALE GENOMIC DNA]</scope>
    <source>
        <strain evidence="4">PRJEB5721</strain>
    </source>
</reference>
<keyword evidence="1" id="KW-0732">Signal</keyword>